<dbReference type="PANTHER" id="PTHR21192:SF2">
    <property type="entry name" value="NADH DEHYDROGENASE [UBIQUINONE] 1 ALPHA SUBCOMPLEX ASSEMBLY FACTOR 3"/>
    <property type="match status" value="1"/>
</dbReference>
<gene>
    <name evidence="1" type="ORF">EANT1437_LOCUS14865</name>
</gene>
<protein>
    <recommendedName>
        <fullName evidence="2">NADH dehydrogenase [ubiquinone] 1 alpha subcomplex assembly factor 3</fullName>
    </recommendedName>
</protein>
<sequence>MATLNTLRRFHSQSIIKRFVCIDERQISTNEQWNIISRPRSYSNETSLSVMQCGTSVPKDIARSEWNTSIASSRDFSSISRGHDLLADSLRSGSRRKIILDGFAPTGFDVVNMLHYPKPKESDDEKQEQLHMTHMNGSIIAFPNSCFLWNVSRPKDVTLESLSVVLLHSPEIEFLFIGSDTPLPPRELNRLKKKLALRNIVIEQLDVSNAMGTFNILNGEDRRVAVALILPEK</sequence>
<dbReference type="GO" id="GO:0032981">
    <property type="term" value="P:mitochondrial respiratory chain complex I assembly"/>
    <property type="evidence" value="ECO:0007669"/>
    <property type="project" value="TreeGrafter"/>
</dbReference>
<dbReference type="InterPro" id="IPR007523">
    <property type="entry name" value="NDUFAF3/AAMDC"/>
</dbReference>
<name>A0A7S2SGE9_9STRA</name>
<dbReference type="EMBL" id="HBHI01028994">
    <property type="protein sequence ID" value="CAD9699377.1"/>
    <property type="molecule type" value="Transcribed_RNA"/>
</dbReference>
<dbReference type="InterPro" id="IPR036748">
    <property type="entry name" value="MTH938-like_sf"/>
</dbReference>
<reference evidence="1" key="1">
    <citation type="submission" date="2021-01" db="EMBL/GenBank/DDBJ databases">
        <authorList>
            <person name="Corre E."/>
            <person name="Pelletier E."/>
            <person name="Niang G."/>
            <person name="Scheremetjew M."/>
            <person name="Finn R."/>
            <person name="Kale V."/>
            <person name="Holt S."/>
            <person name="Cochrane G."/>
            <person name="Meng A."/>
            <person name="Brown T."/>
            <person name="Cohen L."/>
        </authorList>
    </citation>
    <scope>NUCLEOTIDE SEQUENCE</scope>
    <source>
        <strain evidence="1">CCMP1452</strain>
    </source>
</reference>
<dbReference type="SUPFAM" id="SSF64076">
    <property type="entry name" value="MTH938-like"/>
    <property type="match status" value="1"/>
</dbReference>
<organism evidence="1">
    <name type="scientific">Eucampia antarctica</name>
    <dbReference type="NCBI Taxonomy" id="49252"/>
    <lineage>
        <taxon>Eukaryota</taxon>
        <taxon>Sar</taxon>
        <taxon>Stramenopiles</taxon>
        <taxon>Ochrophyta</taxon>
        <taxon>Bacillariophyta</taxon>
        <taxon>Mediophyceae</taxon>
        <taxon>Biddulphiophycidae</taxon>
        <taxon>Hemiaulales</taxon>
        <taxon>Hemiaulaceae</taxon>
        <taxon>Eucampia</taxon>
    </lineage>
</organism>
<proteinExistence type="predicted"/>
<dbReference type="AlphaFoldDB" id="A0A7S2SGE9"/>
<dbReference type="Gene3D" id="3.40.1230.10">
    <property type="entry name" value="MTH938-like"/>
    <property type="match status" value="1"/>
</dbReference>
<evidence type="ECO:0008006" key="2">
    <source>
        <dbReference type="Google" id="ProtNLM"/>
    </source>
</evidence>
<evidence type="ECO:0000313" key="1">
    <source>
        <dbReference type="EMBL" id="CAD9699377.1"/>
    </source>
</evidence>
<accession>A0A7S2SGE9</accession>
<dbReference type="Pfam" id="PF04430">
    <property type="entry name" value="DUF498"/>
    <property type="match status" value="1"/>
</dbReference>
<dbReference type="GO" id="GO:0005743">
    <property type="term" value="C:mitochondrial inner membrane"/>
    <property type="evidence" value="ECO:0007669"/>
    <property type="project" value="TreeGrafter"/>
</dbReference>
<dbReference type="PANTHER" id="PTHR21192">
    <property type="entry name" value="NUCLEAR PROTEIN E3-3"/>
    <property type="match status" value="1"/>
</dbReference>